<protein>
    <submittedName>
        <fullName evidence="2">Uncharacterized protein</fullName>
    </submittedName>
</protein>
<feature type="region of interest" description="Disordered" evidence="1">
    <location>
        <begin position="20"/>
        <end position="65"/>
    </location>
</feature>
<organism evidence="2">
    <name type="scientific">Fibrocapsa japonica</name>
    <dbReference type="NCBI Taxonomy" id="94617"/>
    <lineage>
        <taxon>Eukaryota</taxon>
        <taxon>Sar</taxon>
        <taxon>Stramenopiles</taxon>
        <taxon>Ochrophyta</taxon>
        <taxon>Raphidophyceae</taxon>
        <taxon>Chattonellales</taxon>
        <taxon>Chattonellaceae</taxon>
        <taxon>Fibrocapsa</taxon>
    </lineage>
</organism>
<gene>
    <name evidence="2" type="ORF">FJAP1339_LOCUS3112</name>
</gene>
<dbReference type="EMBL" id="HBHR01006362">
    <property type="protein sequence ID" value="CAD9860591.1"/>
    <property type="molecule type" value="Transcribed_RNA"/>
</dbReference>
<proteinExistence type="predicted"/>
<reference evidence="2" key="1">
    <citation type="submission" date="2021-01" db="EMBL/GenBank/DDBJ databases">
        <authorList>
            <person name="Corre E."/>
            <person name="Pelletier E."/>
            <person name="Niang G."/>
            <person name="Scheremetjew M."/>
            <person name="Finn R."/>
            <person name="Kale V."/>
            <person name="Holt S."/>
            <person name="Cochrane G."/>
            <person name="Meng A."/>
            <person name="Brown T."/>
            <person name="Cohen L."/>
        </authorList>
    </citation>
    <scope>NUCLEOTIDE SEQUENCE</scope>
    <source>
        <strain evidence="2">CCMP1661</strain>
    </source>
</reference>
<evidence type="ECO:0000313" key="2">
    <source>
        <dbReference type="EMBL" id="CAD9860591.1"/>
    </source>
</evidence>
<dbReference type="AlphaFoldDB" id="A0A7S2XVF4"/>
<name>A0A7S2XVF4_9STRA</name>
<sequence length="116" mass="12421">MPPKAIQIQLVLHHSSQRCMVDASPRPHQPEESTPLPSIPWINKNGAPAEGSVDLLRPQSPNAAELPQQLSWGTGVGCGCQALPLHPRQRAKAWPEYSAPSPASTTGPALRGPTLR</sequence>
<evidence type="ECO:0000256" key="1">
    <source>
        <dbReference type="SAM" id="MobiDB-lite"/>
    </source>
</evidence>
<accession>A0A7S2XVF4</accession>
<feature type="region of interest" description="Disordered" evidence="1">
    <location>
        <begin position="89"/>
        <end position="116"/>
    </location>
</feature>